<proteinExistence type="predicted"/>
<evidence type="ECO:0000256" key="1">
    <source>
        <dbReference type="SAM" id="Phobius"/>
    </source>
</evidence>
<dbReference type="InterPro" id="IPR043968">
    <property type="entry name" value="SGNH"/>
</dbReference>
<evidence type="ECO:0000313" key="4">
    <source>
        <dbReference type="Proteomes" id="UP000242502"/>
    </source>
</evidence>
<dbReference type="GO" id="GO:0009103">
    <property type="term" value="P:lipopolysaccharide biosynthetic process"/>
    <property type="evidence" value="ECO:0007669"/>
    <property type="project" value="TreeGrafter"/>
</dbReference>
<dbReference type="PANTHER" id="PTHR23028">
    <property type="entry name" value="ACETYLTRANSFERASE"/>
    <property type="match status" value="1"/>
</dbReference>
<dbReference type="PANTHER" id="PTHR23028:SF53">
    <property type="entry name" value="ACYL_TRANSF_3 DOMAIN-CONTAINING PROTEIN"/>
    <property type="match status" value="1"/>
</dbReference>
<protein>
    <recommendedName>
        <fullName evidence="2">SGNH domain-containing protein</fullName>
    </recommendedName>
</protein>
<dbReference type="Pfam" id="PF19040">
    <property type="entry name" value="SGNH"/>
    <property type="match status" value="1"/>
</dbReference>
<keyword evidence="1" id="KW-0812">Transmembrane</keyword>
<sequence>MPTCSHVGSGNGTLVYRILSAKLCVGIGLISYSAYLWHQPILAFAKMRGVVGEVSSFTSYILIVLTFVLAYFSWKFIEIPFRNKDKIGRRKIVTLMSIIGIAYIFIGLIGTRWNGLDFRYNDEQRYLMSFLNYPREEIYSEGMCFFVSKQGFKGFDQECFSQNEEVFLWGDSYAAALSYGLRKRFPDLTQLTSSGCLPLLEARISWNPLCESINDYVFEKVQKRKPSKILLHANWVRYDENIIIDHLSETLLRIRSVSPNSKIVVIGNVPRWKPSLPQILIRNIPQDETMAYLHNTELVNIMPMENKLMLISNKEEALFISPSNILCKDSKCLTAIFNNGLLVPTTWDDGHLTAEGSMQLAERLFE</sequence>
<reference evidence="3 4" key="1">
    <citation type="journal article" date="2016" name="Appl. Environ. Microbiol.">
        <title>Lack of Overt Genome Reduction in the Bryostatin-Producing Bryozoan Symbiont "Candidatus Endobugula sertula".</title>
        <authorList>
            <person name="Miller I.J."/>
            <person name="Vanee N."/>
            <person name="Fong S.S."/>
            <person name="Lim-Fong G.E."/>
            <person name="Kwan J.C."/>
        </authorList>
    </citation>
    <scope>NUCLEOTIDE SEQUENCE [LARGE SCALE GENOMIC DNA]</scope>
    <source>
        <strain evidence="3">AB1-4</strain>
    </source>
</reference>
<gene>
    <name evidence="3" type="ORF">AB835_12790</name>
</gene>
<keyword evidence="1" id="KW-1133">Transmembrane helix</keyword>
<feature type="transmembrane region" description="Helical" evidence="1">
    <location>
        <begin position="95"/>
        <end position="113"/>
    </location>
</feature>
<dbReference type="Proteomes" id="UP000242502">
    <property type="component" value="Unassembled WGS sequence"/>
</dbReference>
<accession>A0A1D2QMA4</accession>
<dbReference type="EMBL" id="MDLC01000057">
    <property type="protein sequence ID" value="ODS22697.1"/>
    <property type="molecule type" value="Genomic_DNA"/>
</dbReference>
<comment type="caution">
    <text evidence="3">The sequence shown here is derived from an EMBL/GenBank/DDBJ whole genome shotgun (WGS) entry which is preliminary data.</text>
</comment>
<dbReference type="GO" id="GO:0016020">
    <property type="term" value="C:membrane"/>
    <property type="evidence" value="ECO:0007669"/>
    <property type="project" value="TreeGrafter"/>
</dbReference>
<dbReference type="InterPro" id="IPR050879">
    <property type="entry name" value="Acyltransferase_3"/>
</dbReference>
<evidence type="ECO:0000259" key="2">
    <source>
        <dbReference type="Pfam" id="PF19040"/>
    </source>
</evidence>
<keyword evidence="1" id="KW-0472">Membrane</keyword>
<organism evidence="3 4">
    <name type="scientific">Candidatus Endobugula sertula</name>
    <name type="common">Bugula neritina bacterial symbiont</name>
    <dbReference type="NCBI Taxonomy" id="62101"/>
    <lineage>
        <taxon>Bacteria</taxon>
        <taxon>Pseudomonadati</taxon>
        <taxon>Pseudomonadota</taxon>
        <taxon>Gammaproteobacteria</taxon>
        <taxon>Cellvibrionales</taxon>
        <taxon>Cellvibrionaceae</taxon>
        <taxon>Candidatus Endobugula</taxon>
    </lineage>
</organism>
<evidence type="ECO:0000313" key="3">
    <source>
        <dbReference type="EMBL" id="ODS22697.1"/>
    </source>
</evidence>
<feature type="transmembrane region" description="Helical" evidence="1">
    <location>
        <begin position="14"/>
        <end position="37"/>
    </location>
</feature>
<dbReference type="AlphaFoldDB" id="A0A1D2QMA4"/>
<dbReference type="SUPFAM" id="SSF52266">
    <property type="entry name" value="SGNH hydrolase"/>
    <property type="match status" value="1"/>
</dbReference>
<name>A0A1D2QMA4_9GAMM</name>
<feature type="transmembrane region" description="Helical" evidence="1">
    <location>
        <begin position="57"/>
        <end position="74"/>
    </location>
</feature>
<dbReference type="STRING" id="62101.AB835_12790"/>
<feature type="domain" description="SGNH" evidence="2">
    <location>
        <begin position="155"/>
        <end position="363"/>
    </location>
</feature>